<protein>
    <recommendedName>
        <fullName evidence="9">WRKY domain-containing protein</fullName>
    </recommendedName>
</protein>
<dbReference type="PROSITE" id="PS50811">
    <property type="entry name" value="WRKY"/>
    <property type="match status" value="1"/>
</dbReference>
<gene>
    <name evidence="10" type="ORF">SSX86_000221</name>
</gene>
<feature type="compositionally biased region" description="Polar residues" evidence="8">
    <location>
        <begin position="133"/>
        <end position="150"/>
    </location>
</feature>
<evidence type="ECO:0000256" key="3">
    <source>
        <dbReference type="ARBA" id="ARBA00023125"/>
    </source>
</evidence>
<name>A0AAP0DW81_9ASTR</name>
<reference evidence="10 11" key="1">
    <citation type="submission" date="2024-04" db="EMBL/GenBank/DDBJ databases">
        <title>The reference genome of an endangered Asteraceae, Deinandra increscens subsp. villosa, native to the Central Coast of California.</title>
        <authorList>
            <person name="Guilliams M."/>
            <person name="Hasenstab-Lehman K."/>
            <person name="Meyer R."/>
            <person name="Mcevoy S."/>
        </authorList>
    </citation>
    <scope>NUCLEOTIDE SEQUENCE [LARGE SCALE GENOMIC DNA]</scope>
    <source>
        <tissue evidence="10">Leaf</tissue>
    </source>
</reference>
<feature type="coiled-coil region" evidence="7">
    <location>
        <begin position="34"/>
        <end position="68"/>
    </location>
</feature>
<feature type="region of interest" description="Disordered" evidence="8">
    <location>
        <begin position="279"/>
        <end position="302"/>
    </location>
</feature>
<dbReference type="GO" id="GO:0005634">
    <property type="term" value="C:nucleus"/>
    <property type="evidence" value="ECO:0007669"/>
    <property type="project" value="UniProtKB-SubCell"/>
</dbReference>
<evidence type="ECO:0000256" key="5">
    <source>
        <dbReference type="ARBA" id="ARBA00023242"/>
    </source>
</evidence>
<evidence type="ECO:0000256" key="2">
    <source>
        <dbReference type="ARBA" id="ARBA00023015"/>
    </source>
</evidence>
<dbReference type="PANTHER" id="PTHR31429:SF86">
    <property type="entry name" value="WRKY TRANSCRIPTION FACTOR 61-RELATED"/>
    <property type="match status" value="1"/>
</dbReference>
<dbReference type="Pfam" id="PF03106">
    <property type="entry name" value="WRKY"/>
    <property type="match status" value="1"/>
</dbReference>
<dbReference type="Proteomes" id="UP001408789">
    <property type="component" value="Unassembled WGS sequence"/>
</dbReference>
<keyword evidence="3" id="KW-0238">DNA-binding</keyword>
<dbReference type="GO" id="GO:0003700">
    <property type="term" value="F:DNA-binding transcription factor activity"/>
    <property type="evidence" value="ECO:0007669"/>
    <property type="project" value="InterPro"/>
</dbReference>
<keyword evidence="7" id="KW-0175">Coiled coil</keyword>
<comment type="subcellular location">
    <subcellularLocation>
        <location evidence="1">Nucleus</location>
    </subcellularLocation>
</comment>
<dbReference type="AlphaFoldDB" id="A0AAP0DW81"/>
<feature type="region of interest" description="Disordered" evidence="8">
    <location>
        <begin position="98"/>
        <end position="192"/>
    </location>
</feature>
<comment type="similarity">
    <text evidence="6">Belongs to the WRKY group II-b family.</text>
</comment>
<proteinExistence type="inferred from homology"/>
<dbReference type="PANTHER" id="PTHR31429">
    <property type="entry name" value="WRKY TRANSCRIPTION FACTOR 36-RELATED"/>
    <property type="match status" value="1"/>
</dbReference>
<feature type="compositionally biased region" description="Low complexity" evidence="8">
    <location>
        <begin position="525"/>
        <end position="541"/>
    </location>
</feature>
<keyword evidence="2" id="KW-0805">Transcription regulation</keyword>
<feature type="compositionally biased region" description="Low complexity" evidence="8">
    <location>
        <begin position="279"/>
        <end position="299"/>
    </location>
</feature>
<evidence type="ECO:0000256" key="4">
    <source>
        <dbReference type="ARBA" id="ARBA00023163"/>
    </source>
</evidence>
<keyword evidence="5" id="KW-0539">Nucleus</keyword>
<accession>A0AAP0DW81</accession>
<evidence type="ECO:0000313" key="11">
    <source>
        <dbReference type="Proteomes" id="UP001408789"/>
    </source>
</evidence>
<keyword evidence="4" id="KW-0804">Transcription</keyword>
<feature type="region of interest" description="Disordered" evidence="8">
    <location>
        <begin position="1"/>
        <end position="31"/>
    </location>
</feature>
<dbReference type="FunFam" id="2.20.25.80:FF:000002">
    <property type="entry name" value="probable WRKY transcription factor 31"/>
    <property type="match status" value="1"/>
</dbReference>
<evidence type="ECO:0000256" key="1">
    <source>
        <dbReference type="ARBA" id="ARBA00004123"/>
    </source>
</evidence>
<evidence type="ECO:0000313" key="10">
    <source>
        <dbReference type="EMBL" id="KAK9080463.1"/>
    </source>
</evidence>
<dbReference type="InterPro" id="IPR044810">
    <property type="entry name" value="WRKY_plant"/>
</dbReference>
<comment type="caution">
    <text evidence="10">The sequence shown here is derived from an EMBL/GenBank/DDBJ whole genome shotgun (WGS) entry which is preliminary data.</text>
</comment>
<dbReference type="InterPro" id="IPR003657">
    <property type="entry name" value="WRKY_dom"/>
</dbReference>
<dbReference type="GO" id="GO:0043565">
    <property type="term" value="F:sequence-specific DNA binding"/>
    <property type="evidence" value="ECO:0007669"/>
    <property type="project" value="InterPro"/>
</dbReference>
<organism evidence="10 11">
    <name type="scientific">Deinandra increscens subsp. villosa</name>
    <dbReference type="NCBI Taxonomy" id="3103831"/>
    <lineage>
        <taxon>Eukaryota</taxon>
        <taxon>Viridiplantae</taxon>
        <taxon>Streptophyta</taxon>
        <taxon>Embryophyta</taxon>
        <taxon>Tracheophyta</taxon>
        <taxon>Spermatophyta</taxon>
        <taxon>Magnoliopsida</taxon>
        <taxon>eudicotyledons</taxon>
        <taxon>Gunneridae</taxon>
        <taxon>Pentapetalae</taxon>
        <taxon>asterids</taxon>
        <taxon>campanulids</taxon>
        <taxon>Asterales</taxon>
        <taxon>Asteraceae</taxon>
        <taxon>Asteroideae</taxon>
        <taxon>Heliantheae alliance</taxon>
        <taxon>Madieae</taxon>
        <taxon>Madiinae</taxon>
        <taxon>Deinandra</taxon>
    </lineage>
</organism>
<dbReference type="InterPro" id="IPR036576">
    <property type="entry name" value="WRKY_dom_sf"/>
</dbReference>
<feature type="region of interest" description="Disordered" evidence="8">
    <location>
        <begin position="520"/>
        <end position="548"/>
    </location>
</feature>
<evidence type="ECO:0000256" key="8">
    <source>
        <dbReference type="SAM" id="MobiDB-lite"/>
    </source>
</evidence>
<keyword evidence="11" id="KW-1185">Reference proteome</keyword>
<evidence type="ECO:0000259" key="9">
    <source>
        <dbReference type="PROSITE" id="PS50811"/>
    </source>
</evidence>
<dbReference type="EMBL" id="JBCNJP010000002">
    <property type="protein sequence ID" value="KAK9080463.1"/>
    <property type="molecule type" value="Genomic_DNA"/>
</dbReference>
<evidence type="ECO:0000256" key="6">
    <source>
        <dbReference type="ARBA" id="ARBA00061007"/>
    </source>
</evidence>
<feature type="domain" description="WRKY" evidence="9">
    <location>
        <begin position="197"/>
        <end position="263"/>
    </location>
</feature>
<dbReference type="SUPFAM" id="SSF118290">
    <property type="entry name" value="WRKY DNA-binding domain"/>
    <property type="match status" value="1"/>
</dbReference>
<evidence type="ECO:0000256" key="7">
    <source>
        <dbReference type="SAM" id="Coils"/>
    </source>
</evidence>
<dbReference type="SMART" id="SM00774">
    <property type="entry name" value="WRKY"/>
    <property type="match status" value="1"/>
</dbReference>
<dbReference type="Gene3D" id="2.20.25.80">
    <property type="entry name" value="WRKY domain"/>
    <property type="match status" value="1"/>
</dbReference>
<sequence>MAAMEVDLRNSSQIKQEHKAEDRDDCEQEDEAQLELTQAEMGEVRKENQRLRVNLDQIMKEYQTLQKKFQDTFHNQQQQTSTAINSIVKAQNNDESELVSLSLGRSSSAEPMIKKDKRCSTPPTKSAEGLSLGLSSTTQAESSVIPSPDNSLEEAKDEGGETSMPQKPLAAKRNADDQEVLQQNPAKKTRVSVRVRCDTPTMNDGCQWRKYGQKIAKGNPCPRAYYRCTISPTCPVRKQVQRCPQDMSILITTYEGTHNHQLPVSATAMASTTSAAASMLTSGSSTSGSNSNPNPNLTTGPHTLNFYLNEQLKLKPIYLPHSSMSPSPSCPTVTLDLTSNTLSTSSPYTHRSPPQVASIFPPRFSTTNLNFSSLDPNASPISWTNGSFNYRENQIGSLNFGSSTQPQQNIYHSFMQNKPIMGMPTTNQQHSLPQDTIEAATRAITSDPNFQSVLQAALTSIIGGGAVGNQGRGDQKPGAAAGKLGDTSFPVFSSFPSTSNANKCSTTFINKSMEAKTMSSQAAGSISLPCSSSRSKSTSPETSRDHVI</sequence>